<name>U3PF30_LEIXC</name>
<organism evidence="3 4">
    <name type="scientific">Leifsonia xyli subsp. cynodontis DSM 46306</name>
    <dbReference type="NCBI Taxonomy" id="1389489"/>
    <lineage>
        <taxon>Bacteria</taxon>
        <taxon>Bacillati</taxon>
        <taxon>Actinomycetota</taxon>
        <taxon>Actinomycetes</taxon>
        <taxon>Micrococcales</taxon>
        <taxon>Microbacteriaceae</taxon>
        <taxon>Leifsonia</taxon>
    </lineage>
</organism>
<evidence type="ECO:0000313" key="2">
    <source>
        <dbReference type="EMBL" id="AGW41730.1"/>
    </source>
</evidence>
<evidence type="ECO:0000313" key="4">
    <source>
        <dbReference type="Proteomes" id="UP000016743"/>
    </source>
</evidence>
<dbReference type="EMBL" id="CP006734">
    <property type="protein sequence ID" value="AGW42253.1"/>
    <property type="molecule type" value="Genomic_DNA"/>
</dbReference>
<feature type="region of interest" description="Disordered" evidence="1">
    <location>
        <begin position="157"/>
        <end position="179"/>
    </location>
</feature>
<dbReference type="EMBL" id="CP006734">
    <property type="protein sequence ID" value="AGW41730.1"/>
    <property type="molecule type" value="Genomic_DNA"/>
</dbReference>
<evidence type="ECO:0000313" key="3">
    <source>
        <dbReference type="EMBL" id="AGW42253.1"/>
    </source>
</evidence>
<dbReference type="eggNOG" id="ENOG50331JY">
    <property type="taxonomic scope" value="Bacteria"/>
</dbReference>
<dbReference type="RefSeq" id="WP_021755199.1">
    <property type="nucleotide sequence ID" value="NC_022438.1"/>
</dbReference>
<reference evidence="3 4" key="1">
    <citation type="journal article" date="2013" name="Genome Announc.">
        <title>Complete Genome Sequence of Leifsonia xyli subsp. cynodontis Strain DSM46306, a Gram-Positive Bacterial Pathogen of Grasses.</title>
        <authorList>
            <person name="Monteiro-Vitorello C.B."/>
            <person name="Zerillo M.M."/>
            <person name="Van Sluys M.A."/>
            <person name="Camargo L.E."/>
            <person name="Kitajima J.P."/>
        </authorList>
    </citation>
    <scope>NUCLEOTIDE SEQUENCE [LARGE SCALE GENOMIC DNA]</scope>
    <source>
        <strain evidence="3 4">DSM 46306</strain>
    </source>
</reference>
<protein>
    <recommendedName>
        <fullName evidence="5">Terminase small subunit</fullName>
    </recommendedName>
</protein>
<gene>
    <name evidence="2" type="ORF">O159_16860</name>
    <name evidence="3" type="ORF">O159_22910</name>
</gene>
<proteinExistence type="predicted"/>
<dbReference type="AlphaFoldDB" id="U3PF30"/>
<keyword evidence="4" id="KW-1185">Reference proteome</keyword>
<dbReference type="HOGENOM" id="CLU_128068_0_0_11"/>
<evidence type="ECO:0000256" key="1">
    <source>
        <dbReference type="SAM" id="MobiDB-lite"/>
    </source>
</evidence>
<dbReference type="Proteomes" id="UP000016743">
    <property type="component" value="Chromosome"/>
</dbReference>
<dbReference type="KEGG" id="lxy:O159_22910"/>
<sequence>MPSGGARNRSGPQADLSSGRSEQRGIKLAALPAGGFTGEIPEFPLPIASAIVWTTDEDGRRAKRVDEDATEEQRSRELEVWCEAWRTPQAIAWKRESWRWPVIGEYCRLKTIVERDPGANATLVGQLHRFRDQIGLTPAGMRENGWAIAVDVVAEKREERSETPTAAPARRLRAVNGGR</sequence>
<dbReference type="STRING" id="1389489.O159_16860"/>
<dbReference type="KEGG" id="lxy:O159_16860"/>
<dbReference type="OrthoDB" id="3391752at2"/>
<feature type="region of interest" description="Disordered" evidence="1">
    <location>
        <begin position="1"/>
        <end position="23"/>
    </location>
</feature>
<evidence type="ECO:0008006" key="5">
    <source>
        <dbReference type="Google" id="ProtNLM"/>
    </source>
</evidence>
<accession>U3PF30</accession>